<evidence type="ECO:0000313" key="6">
    <source>
        <dbReference type="Proteomes" id="UP000773614"/>
    </source>
</evidence>
<dbReference type="InterPro" id="IPR023023">
    <property type="entry name" value="dNTPase_2"/>
</dbReference>
<dbReference type="Proteomes" id="UP000773614">
    <property type="component" value="Unassembled WGS sequence"/>
</dbReference>
<dbReference type="InterPro" id="IPR006261">
    <property type="entry name" value="dGTPase"/>
</dbReference>
<name>A0A964T967_9HYPH</name>
<dbReference type="Pfam" id="PF13286">
    <property type="entry name" value="HD_assoc"/>
    <property type="match status" value="1"/>
</dbReference>
<dbReference type="NCBIfam" id="NF002326">
    <property type="entry name" value="PRK01286.1-1"/>
    <property type="match status" value="1"/>
</dbReference>
<dbReference type="Gene3D" id="1.10.3210.10">
    <property type="entry name" value="Hypothetical protein af1432"/>
    <property type="match status" value="1"/>
</dbReference>
<proteinExistence type="inferred from homology"/>
<keyword evidence="1 2" id="KW-0378">Hydrolase</keyword>
<dbReference type="InterPro" id="IPR003607">
    <property type="entry name" value="HD/PDEase_dom"/>
</dbReference>
<dbReference type="EMBL" id="SPKJ01000133">
    <property type="protein sequence ID" value="MYZ50192.1"/>
    <property type="molecule type" value="Genomic_DNA"/>
</dbReference>
<feature type="domain" description="HD" evidence="4">
    <location>
        <begin position="67"/>
        <end position="215"/>
    </location>
</feature>
<evidence type="ECO:0000256" key="1">
    <source>
        <dbReference type="ARBA" id="ARBA00022801"/>
    </source>
</evidence>
<evidence type="ECO:0000313" key="5">
    <source>
        <dbReference type="EMBL" id="MYZ50192.1"/>
    </source>
</evidence>
<dbReference type="GO" id="GO:0006203">
    <property type="term" value="P:dGTP catabolic process"/>
    <property type="evidence" value="ECO:0007669"/>
    <property type="project" value="TreeGrafter"/>
</dbReference>
<protein>
    <recommendedName>
        <fullName evidence="2">Deoxyguanosinetriphosphate triphosphohydrolase-like protein</fullName>
    </recommendedName>
</protein>
<gene>
    <name evidence="5" type="ORF">E4O86_21015</name>
</gene>
<dbReference type="AlphaFoldDB" id="A0A964T967"/>
<dbReference type="PROSITE" id="PS51831">
    <property type="entry name" value="HD"/>
    <property type="match status" value="1"/>
</dbReference>
<sequence length="400" mass="44606">MAGRRWQAPYAENPDGSRGRFHKEPEAPLRSPFQRDRDRILHSDAFRRLKHKTQVFVHHEGDHFRTRLTHTLEVSQIARSIARPLGLDEDLTEAIALAHDLGHPPFGHAGERALDRALADAGGFDHNAQSVRVVTELEARYPDFDGLNLTLEMLEGLVKHNGPVLDACGRPAGPYRGGVLPFGFRAVPNLRALDLRSAPSLEAQVAALSDDIAYASHDVEDGLRAGLLDLAAMREVPLAADVLHGIEAGYPALDRHHVVRELSRRMITLMIEDVILTTAEALRRGQIESVTDVKRAREPLVGFSARRRGEVAELKAFLFRALYRHPDVWDRVCQAEAIVSDLFAAYGADPSRLPELWRNRLRTQPGVPLARHVADYIAGMTDRFALLEHRRLFDAAPDLG</sequence>
<dbReference type="GO" id="GO:0008832">
    <property type="term" value="F:dGTPase activity"/>
    <property type="evidence" value="ECO:0007669"/>
    <property type="project" value="TreeGrafter"/>
</dbReference>
<feature type="region of interest" description="Disordered" evidence="3">
    <location>
        <begin position="1"/>
        <end position="35"/>
    </location>
</feature>
<dbReference type="NCBIfam" id="NF002328">
    <property type="entry name" value="PRK01286.1-3"/>
    <property type="match status" value="1"/>
</dbReference>
<dbReference type="SMART" id="SM00471">
    <property type="entry name" value="HDc"/>
    <property type="match status" value="1"/>
</dbReference>
<comment type="similarity">
    <text evidence="2">Belongs to the dGTPase family. Type 2 subfamily.</text>
</comment>
<dbReference type="SUPFAM" id="SSF109604">
    <property type="entry name" value="HD-domain/PDEase-like"/>
    <property type="match status" value="1"/>
</dbReference>
<dbReference type="PANTHER" id="PTHR11373:SF43">
    <property type="entry name" value="DEOXYGUANOSINETRIPHOSPHATE TRIPHOSPHOHYDROLASE-LIKE PROTEIN"/>
    <property type="match status" value="1"/>
</dbReference>
<dbReference type="Pfam" id="PF01966">
    <property type="entry name" value="HD"/>
    <property type="match status" value="1"/>
</dbReference>
<dbReference type="InterPro" id="IPR006674">
    <property type="entry name" value="HD_domain"/>
</dbReference>
<evidence type="ECO:0000256" key="3">
    <source>
        <dbReference type="SAM" id="MobiDB-lite"/>
    </source>
</evidence>
<evidence type="ECO:0000256" key="2">
    <source>
        <dbReference type="HAMAP-Rule" id="MF_01212"/>
    </source>
</evidence>
<evidence type="ECO:0000259" key="4">
    <source>
        <dbReference type="PROSITE" id="PS51831"/>
    </source>
</evidence>
<organism evidence="5 6">
    <name type="scientific">Propylenella binzhouense</name>
    <dbReference type="NCBI Taxonomy" id="2555902"/>
    <lineage>
        <taxon>Bacteria</taxon>
        <taxon>Pseudomonadati</taxon>
        <taxon>Pseudomonadota</taxon>
        <taxon>Alphaproteobacteria</taxon>
        <taxon>Hyphomicrobiales</taxon>
        <taxon>Propylenellaceae</taxon>
        <taxon>Propylenella</taxon>
    </lineage>
</organism>
<dbReference type="PANTHER" id="PTHR11373">
    <property type="entry name" value="DEOXYNUCLEOSIDE TRIPHOSPHATE TRIPHOSPHOHYDROLASE"/>
    <property type="match status" value="1"/>
</dbReference>
<dbReference type="HAMAP" id="MF_01212">
    <property type="entry name" value="dGTPase_type2"/>
    <property type="match status" value="1"/>
</dbReference>
<dbReference type="NCBIfam" id="TIGR01353">
    <property type="entry name" value="dGTP_triPase"/>
    <property type="match status" value="1"/>
</dbReference>
<dbReference type="CDD" id="cd00077">
    <property type="entry name" value="HDc"/>
    <property type="match status" value="1"/>
</dbReference>
<dbReference type="OrthoDB" id="9803619at2"/>
<reference evidence="5" key="1">
    <citation type="submission" date="2019-03" db="EMBL/GenBank/DDBJ databases">
        <title>Afifella sp. nov., isolated from activated sludge.</title>
        <authorList>
            <person name="Li Q."/>
            <person name="Liu Y."/>
        </authorList>
    </citation>
    <scope>NUCLEOTIDE SEQUENCE</scope>
    <source>
        <strain evidence="5">L72</strain>
    </source>
</reference>
<feature type="compositionally biased region" description="Basic and acidic residues" evidence="3">
    <location>
        <begin position="15"/>
        <end position="35"/>
    </location>
</feature>
<keyword evidence="6" id="KW-1185">Reference proteome</keyword>
<comment type="caution">
    <text evidence="5">The sequence shown here is derived from an EMBL/GenBank/DDBJ whole genome shotgun (WGS) entry which is preliminary data.</text>
</comment>
<dbReference type="InterPro" id="IPR026875">
    <property type="entry name" value="PHydrolase_assoc_dom"/>
</dbReference>
<accession>A0A964T967</accession>
<dbReference type="InterPro" id="IPR050135">
    <property type="entry name" value="dGTPase-like"/>
</dbReference>